<dbReference type="Pfam" id="PF00126">
    <property type="entry name" value="HTH_1"/>
    <property type="match status" value="1"/>
</dbReference>
<dbReference type="FunFam" id="1.10.10.10:FF:000001">
    <property type="entry name" value="LysR family transcriptional regulator"/>
    <property type="match status" value="1"/>
</dbReference>
<dbReference type="GO" id="GO:0003700">
    <property type="term" value="F:DNA-binding transcription factor activity"/>
    <property type="evidence" value="ECO:0007669"/>
    <property type="project" value="InterPro"/>
</dbReference>
<dbReference type="RefSeq" id="WP_005793270.1">
    <property type="nucleotide sequence ID" value="NZ_ACQT01000009.1"/>
</dbReference>
<evidence type="ECO:0000313" key="7">
    <source>
        <dbReference type="Proteomes" id="UP000003856"/>
    </source>
</evidence>
<keyword evidence="4" id="KW-0804">Transcription</keyword>
<dbReference type="EC" id="4.2.1.1" evidence="6"/>
<dbReference type="CDD" id="cd08474">
    <property type="entry name" value="PBP2_CrgA_like_5"/>
    <property type="match status" value="1"/>
</dbReference>
<organism evidence="6 7">
    <name type="scientific">Acidovorax delafieldii 2AN</name>
    <dbReference type="NCBI Taxonomy" id="573060"/>
    <lineage>
        <taxon>Bacteria</taxon>
        <taxon>Pseudomonadati</taxon>
        <taxon>Pseudomonadota</taxon>
        <taxon>Betaproteobacteria</taxon>
        <taxon>Burkholderiales</taxon>
        <taxon>Comamonadaceae</taxon>
        <taxon>Acidovorax</taxon>
    </lineage>
</organism>
<dbReference type="Pfam" id="PF03466">
    <property type="entry name" value="LysR_substrate"/>
    <property type="match status" value="1"/>
</dbReference>
<dbReference type="PANTHER" id="PTHR30537">
    <property type="entry name" value="HTH-TYPE TRANSCRIPTIONAL REGULATOR"/>
    <property type="match status" value="1"/>
</dbReference>
<dbReference type="PRINTS" id="PR00039">
    <property type="entry name" value="HTHLYSR"/>
</dbReference>
<evidence type="ECO:0000256" key="3">
    <source>
        <dbReference type="ARBA" id="ARBA00023125"/>
    </source>
</evidence>
<dbReference type="GO" id="GO:0043565">
    <property type="term" value="F:sequence-specific DNA binding"/>
    <property type="evidence" value="ECO:0007669"/>
    <property type="project" value="TreeGrafter"/>
</dbReference>
<dbReference type="InterPro" id="IPR000847">
    <property type="entry name" value="LysR_HTH_N"/>
</dbReference>
<dbReference type="EMBL" id="ACQT01000009">
    <property type="protein sequence ID" value="EER61771.1"/>
    <property type="molecule type" value="Genomic_DNA"/>
</dbReference>
<comment type="caution">
    <text evidence="6">The sequence shown here is derived from an EMBL/GenBank/DDBJ whole genome shotgun (WGS) entry which is preliminary data.</text>
</comment>
<dbReference type="SUPFAM" id="SSF53850">
    <property type="entry name" value="Periplasmic binding protein-like II"/>
    <property type="match status" value="1"/>
</dbReference>
<feature type="domain" description="HTH lysR-type" evidence="5">
    <location>
        <begin position="6"/>
        <end position="63"/>
    </location>
</feature>
<dbReference type="InterPro" id="IPR058163">
    <property type="entry name" value="LysR-type_TF_proteobact-type"/>
</dbReference>
<dbReference type="PROSITE" id="PS50931">
    <property type="entry name" value="HTH_LYSR"/>
    <property type="match status" value="1"/>
</dbReference>
<sequence length="309" mass="34480">MPRSNDTFNDVLAFVHVVREGSFTRAAALLGVSPGALSHAIKGLETRLGVRLLTRTTRKISATEVGERLYANVASRFEEIDAEVAAVSEMRDKPAGTIRITAAEHAADSVLWPKLSKVLHDYPDIRVEINVDYALSDIVSQRFDAGVRLGDQVAKDMIAVRISPDLRMVVVGAPSYFAQHPKPATPHDLAQHNCINLRLPTHGGLLPWDFDRHGKEIKFRVDGQWVFNSTTRMVRAALADYGLAFVPEDMVLEHLAAGRLVRVLDDWCEPYPGYYFYYPSRLQPSSAMSVVVEALRHREPRKAPGTKKR</sequence>
<dbReference type="PATRIC" id="fig|573060.9.peg.4546"/>
<evidence type="ECO:0000256" key="1">
    <source>
        <dbReference type="ARBA" id="ARBA00009437"/>
    </source>
</evidence>
<dbReference type="OrthoDB" id="9813056at2"/>
<gene>
    <name evidence="6" type="ORF">AcdelDRAFT_0607</name>
</gene>
<dbReference type="SUPFAM" id="SSF46785">
    <property type="entry name" value="Winged helix' DNA-binding domain"/>
    <property type="match status" value="1"/>
</dbReference>
<dbReference type="InterPro" id="IPR036388">
    <property type="entry name" value="WH-like_DNA-bd_sf"/>
</dbReference>
<name>C5T127_ACIDE</name>
<protein>
    <submittedName>
        <fullName evidence="6">Transcriptional regulator, LysR family</fullName>
        <ecNumber evidence="6">4.2.1.1</ecNumber>
    </submittedName>
</protein>
<accession>C5T127</accession>
<keyword evidence="2" id="KW-0805">Transcription regulation</keyword>
<comment type="similarity">
    <text evidence="1">Belongs to the LysR transcriptional regulatory family.</text>
</comment>
<dbReference type="GO" id="GO:0006351">
    <property type="term" value="P:DNA-templated transcription"/>
    <property type="evidence" value="ECO:0007669"/>
    <property type="project" value="TreeGrafter"/>
</dbReference>
<dbReference type="InterPro" id="IPR005119">
    <property type="entry name" value="LysR_subst-bd"/>
</dbReference>
<proteinExistence type="inferred from homology"/>
<keyword evidence="3" id="KW-0238">DNA-binding</keyword>
<evidence type="ECO:0000259" key="5">
    <source>
        <dbReference type="PROSITE" id="PS50931"/>
    </source>
</evidence>
<reference evidence="6 7" key="1">
    <citation type="submission" date="2009-05" db="EMBL/GenBank/DDBJ databases">
        <title>The draft genome of Acidovorax delafieldii 2AN.</title>
        <authorList>
            <consortium name="US DOE Joint Genome Institute (JGI-PGF)"/>
            <person name="Lucas S."/>
            <person name="Copeland A."/>
            <person name="Lapidus A."/>
            <person name="Glavina del Rio T."/>
            <person name="Tice H."/>
            <person name="Bruce D."/>
            <person name="Goodwin L."/>
            <person name="Pitluck S."/>
            <person name="Larimer F."/>
            <person name="Land M.L."/>
            <person name="Hauser L."/>
            <person name="Shelobolina E.S."/>
            <person name="Picardal F."/>
            <person name="Roden E."/>
            <person name="Emerson D."/>
        </authorList>
    </citation>
    <scope>NUCLEOTIDE SEQUENCE [LARGE SCALE GENOMIC DNA]</scope>
    <source>
        <strain evidence="6 7">2AN</strain>
    </source>
</reference>
<dbReference type="AlphaFoldDB" id="C5T127"/>
<evidence type="ECO:0000256" key="4">
    <source>
        <dbReference type="ARBA" id="ARBA00023163"/>
    </source>
</evidence>
<dbReference type="FunFam" id="3.40.190.290:FF:000012">
    <property type="entry name" value="Transcriptional regulator, LysR family"/>
    <property type="match status" value="1"/>
</dbReference>
<dbReference type="Gene3D" id="3.40.190.290">
    <property type="match status" value="1"/>
</dbReference>
<dbReference type="GO" id="GO:0004089">
    <property type="term" value="F:carbonate dehydratase activity"/>
    <property type="evidence" value="ECO:0007669"/>
    <property type="project" value="UniProtKB-EC"/>
</dbReference>
<keyword evidence="6" id="KW-0456">Lyase</keyword>
<dbReference type="Gene3D" id="1.10.10.10">
    <property type="entry name" value="Winged helix-like DNA-binding domain superfamily/Winged helix DNA-binding domain"/>
    <property type="match status" value="1"/>
</dbReference>
<keyword evidence="7" id="KW-1185">Reference proteome</keyword>
<evidence type="ECO:0000313" key="6">
    <source>
        <dbReference type="EMBL" id="EER61771.1"/>
    </source>
</evidence>
<dbReference type="InterPro" id="IPR036390">
    <property type="entry name" value="WH_DNA-bd_sf"/>
</dbReference>
<dbReference type="PANTHER" id="PTHR30537:SF1">
    <property type="entry name" value="HTH-TYPE TRANSCRIPTIONAL REGULATOR PGRR"/>
    <property type="match status" value="1"/>
</dbReference>
<evidence type="ECO:0000256" key="2">
    <source>
        <dbReference type="ARBA" id="ARBA00023015"/>
    </source>
</evidence>
<dbReference type="Proteomes" id="UP000003856">
    <property type="component" value="Unassembled WGS sequence"/>
</dbReference>